<proteinExistence type="predicted"/>
<evidence type="ECO:0000313" key="2">
    <source>
        <dbReference type="Proteomes" id="UP001189663"/>
    </source>
</evidence>
<name>A0ABC8QGB8_9RALS</name>
<evidence type="ECO:0008006" key="3">
    <source>
        <dbReference type="Google" id="ProtNLM"/>
    </source>
</evidence>
<reference evidence="1 2" key="1">
    <citation type="submission" date="2023-07" db="EMBL/GenBank/DDBJ databases">
        <authorList>
            <person name="Peeters C."/>
        </authorList>
    </citation>
    <scope>NUCLEOTIDE SEQUENCE [LARGE SCALE GENOMIC DNA]</scope>
    <source>
        <strain evidence="1 2">LMG 18096</strain>
    </source>
</reference>
<keyword evidence="2" id="KW-1185">Reference proteome</keyword>
<dbReference type="Proteomes" id="UP001189663">
    <property type="component" value="Unassembled WGS sequence"/>
</dbReference>
<sequence>MESPHFIIDGHLRLPGLVRMPPPFGPPLDEALAIVGTQVSTPADPASKTYGEAGATTRGQWRQRMTVLSIGVACTLAAALLGWQTRPHRQHRQQAAVSDQTTVAVIAQPTTPGVPHENLATGQVALIETHEPEESEAVTAAAAAVAQAPDIALDGVEVAAPVIAAASPAVTQLPEKSIRLRKLVRATEPAPRLPELEHPATPHDDESAFIELEPAPVDTAPIASGYAAPSASARIELQRHTRFTD</sequence>
<gene>
    <name evidence="1" type="ORF">LMG18096_02773</name>
</gene>
<protein>
    <recommendedName>
        <fullName evidence="3">Transmembrane protein</fullName>
    </recommendedName>
</protein>
<dbReference type="AlphaFoldDB" id="A0ABC8QGB8"/>
<evidence type="ECO:0000313" key="1">
    <source>
        <dbReference type="EMBL" id="CAJ0793066.1"/>
    </source>
</evidence>
<organism evidence="1 2">
    <name type="scientific">Ralstonia holmesii</name>
    <dbReference type="NCBI Taxonomy" id="3058602"/>
    <lineage>
        <taxon>Bacteria</taxon>
        <taxon>Pseudomonadati</taxon>
        <taxon>Pseudomonadota</taxon>
        <taxon>Betaproteobacteria</taxon>
        <taxon>Burkholderiales</taxon>
        <taxon>Burkholderiaceae</taxon>
        <taxon>Ralstonia</taxon>
    </lineage>
</organism>
<dbReference type="RefSeq" id="WP_316684017.1">
    <property type="nucleotide sequence ID" value="NZ_CATZAT010000005.1"/>
</dbReference>
<accession>A0ABC8QGB8</accession>
<dbReference type="EMBL" id="CATZAT010000005">
    <property type="protein sequence ID" value="CAJ0793066.1"/>
    <property type="molecule type" value="Genomic_DNA"/>
</dbReference>
<comment type="caution">
    <text evidence="1">The sequence shown here is derived from an EMBL/GenBank/DDBJ whole genome shotgun (WGS) entry which is preliminary data.</text>
</comment>